<evidence type="ECO:0008006" key="13">
    <source>
        <dbReference type="Google" id="ProtNLM"/>
    </source>
</evidence>
<comment type="caution">
    <text evidence="11">The sequence shown here is derived from an EMBL/GenBank/DDBJ whole genome shotgun (WGS) entry which is preliminary data.</text>
</comment>
<gene>
    <name evidence="11" type="ORF">QRT04_12110</name>
</gene>
<evidence type="ECO:0000256" key="7">
    <source>
        <dbReference type="ARBA" id="ARBA00022824"/>
    </source>
</evidence>
<comment type="pathway">
    <text evidence="2">Glycolipid biosynthesis; glycosylphosphatidylinositol-anchor biosynthesis.</text>
</comment>
<dbReference type="InterPro" id="IPR007315">
    <property type="entry name" value="PIG-V/Gpi18"/>
</dbReference>
<evidence type="ECO:0000256" key="8">
    <source>
        <dbReference type="ARBA" id="ARBA00022989"/>
    </source>
</evidence>
<dbReference type="EMBL" id="JAUCGQ010000001">
    <property type="protein sequence ID" value="MDM7855674.1"/>
    <property type="molecule type" value="Genomic_DNA"/>
</dbReference>
<dbReference type="Proteomes" id="UP001529338">
    <property type="component" value="Unassembled WGS sequence"/>
</dbReference>
<sequence>MTGTATLPEDHAGAATADAARTWWDPRGWRWWVQVLAVYAAARAFTTVALLVTLRGQVVPNYWMPTAPGSFWQFTGLFWDADWYRQIAENGYPAQLPVGADGLVQQNAWAFFPLFPFFTRGVMTVTGLPWDVAAPCVAVLLGAVAMLVIHRLVVHGAPQAVAARPGLPLATVALVSVFPTSVVLQVGYTEALALMLIAIALLMVVQRRYGYAALVIVLLGFSRAVALPMAAVVVVHALVRWRDARRGTDRLVAHDVAGIAGLAAAAVVSGVAWPLVAGWATGRSDAYLLTQQAWRGVRSTAPFEGWGYVSRFWFGDRASLVLVASFALVIAVLVVPAAWRLGNELHTWAAAYLLYIAAAVEPGSSLARFLLLAFPLGAVTAGVVTRPASARRWWLAGVVVLMLALQLVWIWNIWRFDPPTSWPP</sequence>
<evidence type="ECO:0000256" key="6">
    <source>
        <dbReference type="ARBA" id="ARBA00022692"/>
    </source>
</evidence>
<feature type="transmembrane region" description="Helical" evidence="10">
    <location>
        <begin position="251"/>
        <end position="276"/>
    </location>
</feature>
<keyword evidence="3" id="KW-0337">GPI-anchor biosynthesis</keyword>
<reference evidence="11 12" key="1">
    <citation type="submission" date="2023-06" db="EMBL/GenBank/DDBJ databases">
        <title>Cellulomonas sp. MW4 Whole genome sequence.</title>
        <authorList>
            <person name="Park S."/>
        </authorList>
    </citation>
    <scope>NUCLEOTIDE SEQUENCE [LARGE SCALE GENOMIC DNA]</scope>
    <source>
        <strain evidence="11 12">MW4</strain>
    </source>
</reference>
<evidence type="ECO:0000256" key="2">
    <source>
        <dbReference type="ARBA" id="ARBA00004687"/>
    </source>
</evidence>
<keyword evidence="9 10" id="KW-0472">Membrane</keyword>
<feature type="transmembrane region" description="Helical" evidence="10">
    <location>
        <begin position="132"/>
        <end position="154"/>
    </location>
</feature>
<dbReference type="PANTHER" id="PTHR12468:SF2">
    <property type="entry name" value="GPI MANNOSYLTRANSFERASE 2"/>
    <property type="match status" value="1"/>
</dbReference>
<keyword evidence="12" id="KW-1185">Reference proteome</keyword>
<evidence type="ECO:0000313" key="11">
    <source>
        <dbReference type="EMBL" id="MDM7855674.1"/>
    </source>
</evidence>
<accession>A0ABT7SJE1</accession>
<keyword evidence="7" id="KW-0256">Endoplasmic reticulum</keyword>
<evidence type="ECO:0000256" key="3">
    <source>
        <dbReference type="ARBA" id="ARBA00022502"/>
    </source>
</evidence>
<proteinExistence type="predicted"/>
<feature type="transmembrane region" description="Helical" evidence="10">
    <location>
        <begin position="393"/>
        <end position="414"/>
    </location>
</feature>
<organism evidence="11 12">
    <name type="scientific">Cellulomonas alba</name>
    <dbReference type="NCBI Taxonomy" id="3053467"/>
    <lineage>
        <taxon>Bacteria</taxon>
        <taxon>Bacillati</taxon>
        <taxon>Actinomycetota</taxon>
        <taxon>Actinomycetes</taxon>
        <taxon>Micrococcales</taxon>
        <taxon>Cellulomonadaceae</taxon>
        <taxon>Cellulomonas</taxon>
    </lineage>
</organism>
<feature type="transmembrane region" description="Helical" evidence="10">
    <location>
        <begin position="318"/>
        <end position="338"/>
    </location>
</feature>
<dbReference type="PANTHER" id="PTHR12468">
    <property type="entry name" value="GPI MANNOSYLTRANSFERASE 2"/>
    <property type="match status" value="1"/>
</dbReference>
<keyword evidence="5" id="KW-0808">Transferase</keyword>
<keyword evidence="4" id="KW-0328">Glycosyltransferase</keyword>
<keyword evidence="6 10" id="KW-0812">Transmembrane</keyword>
<name>A0ABT7SJE1_9CELL</name>
<protein>
    <recommendedName>
        <fullName evidence="13">Integral membrane protein</fullName>
    </recommendedName>
</protein>
<feature type="transmembrane region" description="Helical" evidence="10">
    <location>
        <begin position="215"/>
        <end position="239"/>
    </location>
</feature>
<evidence type="ECO:0000256" key="5">
    <source>
        <dbReference type="ARBA" id="ARBA00022679"/>
    </source>
</evidence>
<dbReference type="RefSeq" id="WP_289455532.1">
    <property type="nucleotide sequence ID" value="NZ_JAUCGQ010000001.1"/>
</dbReference>
<feature type="transmembrane region" description="Helical" evidence="10">
    <location>
        <begin position="191"/>
        <end position="209"/>
    </location>
</feature>
<evidence type="ECO:0000256" key="4">
    <source>
        <dbReference type="ARBA" id="ARBA00022676"/>
    </source>
</evidence>
<evidence type="ECO:0000256" key="9">
    <source>
        <dbReference type="ARBA" id="ARBA00023136"/>
    </source>
</evidence>
<comment type="subcellular location">
    <subcellularLocation>
        <location evidence="1">Endoplasmic reticulum membrane</location>
        <topology evidence="1">Multi-pass membrane protein</topology>
    </subcellularLocation>
</comment>
<feature type="transmembrane region" description="Helical" evidence="10">
    <location>
        <begin position="31"/>
        <end position="54"/>
    </location>
</feature>
<keyword evidence="8 10" id="KW-1133">Transmembrane helix</keyword>
<evidence type="ECO:0000256" key="10">
    <source>
        <dbReference type="SAM" id="Phobius"/>
    </source>
</evidence>
<evidence type="ECO:0000313" key="12">
    <source>
        <dbReference type="Proteomes" id="UP001529338"/>
    </source>
</evidence>
<evidence type="ECO:0000256" key="1">
    <source>
        <dbReference type="ARBA" id="ARBA00004477"/>
    </source>
</evidence>